<protein>
    <submittedName>
        <fullName evidence="2">Uncharacterized protein</fullName>
    </submittedName>
</protein>
<dbReference type="InterPro" id="IPR007813">
    <property type="entry name" value="PilN"/>
</dbReference>
<evidence type="ECO:0000313" key="3">
    <source>
        <dbReference type="Proteomes" id="UP000177276"/>
    </source>
</evidence>
<dbReference type="Pfam" id="PF05137">
    <property type="entry name" value="PilN"/>
    <property type="match status" value="1"/>
</dbReference>
<evidence type="ECO:0000313" key="2">
    <source>
        <dbReference type="EMBL" id="OHB12238.1"/>
    </source>
</evidence>
<keyword evidence="1" id="KW-0472">Membrane</keyword>
<keyword evidence="1" id="KW-1133">Transmembrane helix</keyword>
<dbReference type="AlphaFoldDB" id="A0A1G2USA5"/>
<sequence>MNLLPKTEKEILKKGFKSRFIIMLLFLIATSFFIGFIMLLPSYLLTSGYFFGTTPGNNYSKKEDEDSIKKILNLPTEIDSKLKIFQSNIDNVSVADSFNKIIEHLPLGVTLNSVSFSRNQTDKEKKGVAILISGMASNRDSLVLFSTNLKDSNSLSSVEVPVSSLTRDRNLPFSMNIFIEN</sequence>
<gene>
    <name evidence="2" type="ORF">A3G46_01280</name>
</gene>
<dbReference type="EMBL" id="MHWS01000013">
    <property type="protein sequence ID" value="OHB12238.1"/>
    <property type="molecule type" value="Genomic_DNA"/>
</dbReference>
<feature type="transmembrane region" description="Helical" evidence="1">
    <location>
        <begin position="20"/>
        <end position="45"/>
    </location>
</feature>
<dbReference type="Proteomes" id="UP000177276">
    <property type="component" value="Unassembled WGS sequence"/>
</dbReference>
<keyword evidence="1" id="KW-0812">Transmembrane</keyword>
<evidence type="ECO:0000256" key="1">
    <source>
        <dbReference type="SAM" id="Phobius"/>
    </source>
</evidence>
<accession>A0A1G2USA5</accession>
<organism evidence="2 3">
    <name type="scientific">Candidatus Zambryskibacteria bacterium RIFCSPLOWO2_12_FULL_39_16</name>
    <dbReference type="NCBI Taxonomy" id="1802775"/>
    <lineage>
        <taxon>Bacteria</taxon>
        <taxon>Candidatus Zambryskiibacteriota</taxon>
    </lineage>
</organism>
<proteinExistence type="predicted"/>
<comment type="caution">
    <text evidence="2">The sequence shown here is derived from an EMBL/GenBank/DDBJ whole genome shotgun (WGS) entry which is preliminary data.</text>
</comment>
<name>A0A1G2USA5_9BACT</name>
<reference evidence="2 3" key="1">
    <citation type="journal article" date="2016" name="Nat. Commun.">
        <title>Thousands of microbial genomes shed light on interconnected biogeochemical processes in an aquifer system.</title>
        <authorList>
            <person name="Anantharaman K."/>
            <person name="Brown C.T."/>
            <person name="Hug L.A."/>
            <person name="Sharon I."/>
            <person name="Castelle C.J."/>
            <person name="Probst A.J."/>
            <person name="Thomas B.C."/>
            <person name="Singh A."/>
            <person name="Wilkins M.J."/>
            <person name="Karaoz U."/>
            <person name="Brodie E.L."/>
            <person name="Williams K.H."/>
            <person name="Hubbard S.S."/>
            <person name="Banfield J.F."/>
        </authorList>
    </citation>
    <scope>NUCLEOTIDE SEQUENCE [LARGE SCALE GENOMIC DNA]</scope>
</reference>